<sequence>MEEKIQSIERAFKILESFPRYPNGIGLTELAHEVGLHKSTVHRFLNTLLALGYIEQYENNKYNLTYKMYNVGSSKLQHLDLLHVSQNEIEFLSKKVNEVVHLVIQDGIYVVYINKIEADNPITMGSKIGRRGPLVNTSVGKAILSNMTNEEIYSIFNNSIKSNLIPKDSSFDKFIAEIEETRKTKIALDDEENEDGICCVGTTIYGLNGKIEGAISVTGPTERMKDKMKYGLKNDLLRSAEIISAQMGFVFN</sequence>
<evidence type="ECO:0000259" key="7">
    <source>
        <dbReference type="PROSITE" id="PS51078"/>
    </source>
</evidence>
<accession>A0A379DC07</accession>
<dbReference type="AlphaFoldDB" id="A0A379DC07"/>
<comment type="function">
    <text evidence="4">May be an activator protein for the gylABX operon.</text>
</comment>
<dbReference type="InterPro" id="IPR036390">
    <property type="entry name" value="WH_DNA-bd_sf"/>
</dbReference>
<dbReference type="InterPro" id="IPR036388">
    <property type="entry name" value="WH-like_DNA-bd_sf"/>
</dbReference>
<dbReference type="Pfam" id="PF09339">
    <property type="entry name" value="HTH_IclR"/>
    <property type="match status" value="1"/>
</dbReference>
<evidence type="ECO:0000256" key="4">
    <source>
        <dbReference type="ARBA" id="ARBA00058938"/>
    </source>
</evidence>
<dbReference type="PANTHER" id="PTHR30136:SF35">
    <property type="entry name" value="HTH-TYPE TRANSCRIPTIONAL REGULATOR RV1719"/>
    <property type="match status" value="1"/>
</dbReference>
<gene>
    <name evidence="8" type="primary">kdgR_2</name>
    <name evidence="8" type="ORF">NCTC11088_00898</name>
</gene>
<dbReference type="SUPFAM" id="SSF46785">
    <property type="entry name" value="Winged helix' DNA-binding domain"/>
    <property type="match status" value="1"/>
</dbReference>
<dbReference type="Gene3D" id="3.30.450.40">
    <property type="match status" value="1"/>
</dbReference>
<evidence type="ECO:0000313" key="9">
    <source>
        <dbReference type="Proteomes" id="UP000254777"/>
    </source>
</evidence>
<feature type="domain" description="HTH iclR-type" evidence="6">
    <location>
        <begin position="5"/>
        <end position="66"/>
    </location>
</feature>
<evidence type="ECO:0000259" key="6">
    <source>
        <dbReference type="PROSITE" id="PS51077"/>
    </source>
</evidence>
<dbReference type="EMBL" id="UGTH01000001">
    <property type="protein sequence ID" value="SUB75112.1"/>
    <property type="molecule type" value="Genomic_DNA"/>
</dbReference>
<dbReference type="GO" id="GO:0003677">
    <property type="term" value="F:DNA binding"/>
    <property type="evidence" value="ECO:0007669"/>
    <property type="project" value="UniProtKB-KW"/>
</dbReference>
<keyword evidence="1" id="KW-0805">Transcription regulation</keyword>
<dbReference type="GO" id="GO:0003700">
    <property type="term" value="F:DNA-binding transcription factor activity"/>
    <property type="evidence" value="ECO:0007669"/>
    <property type="project" value="TreeGrafter"/>
</dbReference>
<dbReference type="InterPro" id="IPR014757">
    <property type="entry name" value="Tscrpt_reg_IclR_C"/>
</dbReference>
<name>A0A379DC07_9FIRM</name>
<dbReference type="Proteomes" id="UP000254777">
    <property type="component" value="Unassembled WGS sequence"/>
</dbReference>
<reference evidence="8 9" key="1">
    <citation type="submission" date="2018-06" db="EMBL/GenBank/DDBJ databases">
        <authorList>
            <consortium name="Pathogen Informatics"/>
            <person name="Doyle S."/>
        </authorList>
    </citation>
    <scope>NUCLEOTIDE SEQUENCE [LARGE SCALE GENOMIC DNA]</scope>
    <source>
        <strain evidence="8 9">NCTC11088</strain>
    </source>
</reference>
<evidence type="ECO:0000313" key="8">
    <source>
        <dbReference type="EMBL" id="SUB75112.1"/>
    </source>
</evidence>
<keyword evidence="3" id="KW-0804">Transcription</keyword>
<feature type="domain" description="IclR-ED" evidence="7">
    <location>
        <begin position="67"/>
        <end position="249"/>
    </location>
</feature>
<proteinExistence type="predicted"/>
<protein>
    <recommendedName>
        <fullName evidence="5">Glycerol operon regulatory protein</fullName>
    </recommendedName>
</protein>
<dbReference type="PANTHER" id="PTHR30136">
    <property type="entry name" value="HELIX-TURN-HELIX TRANSCRIPTIONAL REGULATOR, ICLR FAMILY"/>
    <property type="match status" value="1"/>
</dbReference>
<organism evidence="8 9">
    <name type="scientific">Peptoniphilus indolicus</name>
    <dbReference type="NCBI Taxonomy" id="33030"/>
    <lineage>
        <taxon>Bacteria</taxon>
        <taxon>Bacillati</taxon>
        <taxon>Bacillota</taxon>
        <taxon>Tissierellia</taxon>
        <taxon>Tissierellales</taxon>
        <taxon>Peptoniphilaceae</taxon>
        <taxon>Peptoniphilus</taxon>
    </lineage>
</organism>
<dbReference type="RefSeq" id="WP_004820536.1">
    <property type="nucleotide sequence ID" value="NZ_UGTH01000001.1"/>
</dbReference>
<dbReference type="SMART" id="SM00346">
    <property type="entry name" value="HTH_ICLR"/>
    <property type="match status" value="1"/>
</dbReference>
<evidence type="ECO:0000256" key="2">
    <source>
        <dbReference type="ARBA" id="ARBA00023125"/>
    </source>
</evidence>
<dbReference type="Pfam" id="PF01614">
    <property type="entry name" value="IclR_C"/>
    <property type="match status" value="1"/>
</dbReference>
<dbReference type="SUPFAM" id="SSF55781">
    <property type="entry name" value="GAF domain-like"/>
    <property type="match status" value="1"/>
</dbReference>
<keyword evidence="2" id="KW-0238">DNA-binding</keyword>
<dbReference type="InterPro" id="IPR050707">
    <property type="entry name" value="HTH_MetabolicPath_Reg"/>
</dbReference>
<dbReference type="PROSITE" id="PS51077">
    <property type="entry name" value="HTH_ICLR"/>
    <property type="match status" value="1"/>
</dbReference>
<dbReference type="PROSITE" id="PS51078">
    <property type="entry name" value="ICLR_ED"/>
    <property type="match status" value="1"/>
</dbReference>
<dbReference type="GO" id="GO:0045892">
    <property type="term" value="P:negative regulation of DNA-templated transcription"/>
    <property type="evidence" value="ECO:0007669"/>
    <property type="project" value="TreeGrafter"/>
</dbReference>
<dbReference type="FunFam" id="1.10.10.10:FF:000056">
    <property type="entry name" value="IclR family transcriptional regulator"/>
    <property type="match status" value="1"/>
</dbReference>
<dbReference type="InterPro" id="IPR029016">
    <property type="entry name" value="GAF-like_dom_sf"/>
</dbReference>
<evidence type="ECO:0000256" key="3">
    <source>
        <dbReference type="ARBA" id="ARBA00023163"/>
    </source>
</evidence>
<dbReference type="Gene3D" id="1.10.10.10">
    <property type="entry name" value="Winged helix-like DNA-binding domain superfamily/Winged helix DNA-binding domain"/>
    <property type="match status" value="1"/>
</dbReference>
<evidence type="ECO:0000256" key="1">
    <source>
        <dbReference type="ARBA" id="ARBA00023015"/>
    </source>
</evidence>
<dbReference type="InterPro" id="IPR005471">
    <property type="entry name" value="Tscrpt_reg_IclR_N"/>
</dbReference>
<evidence type="ECO:0000256" key="5">
    <source>
        <dbReference type="ARBA" id="ARBA00070406"/>
    </source>
</evidence>